<accession>A0A9D4I7E9</accession>
<protein>
    <submittedName>
        <fullName evidence="1">Uncharacterized protein</fullName>
    </submittedName>
</protein>
<dbReference type="EMBL" id="JAIWYP010000010">
    <property type="protein sequence ID" value="KAH3749948.1"/>
    <property type="molecule type" value="Genomic_DNA"/>
</dbReference>
<sequence>MLLDHQYQVVGHCDFTANSYCICLITSSQVAVAVDGNKTREIQFVSVNDGQLVKGRKLLFQHTCYGIAHYLQDLYLTSGTALYKYSTSGDQLNKLYEDKYGIGTGNIMVNISGYILK</sequence>
<proteinExistence type="predicted"/>
<name>A0A9D4I7E9_DREPO</name>
<dbReference type="Proteomes" id="UP000828390">
    <property type="component" value="Unassembled WGS sequence"/>
</dbReference>
<comment type="caution">
    <text evidence="1">The sequence shown here is derived from an EMBL/GenBank/DDBJ whole genome shotgun (WGS) entry which is preliminary data.</text>
</comment>
<evidence type="ECO:0000313" key="2">
    <source>
        <dbReference type="Proteomes" id="UP000828390"/>
    </source>
</evidence>
<organism evidence="1 2">
    <name type="scientific">Dreissena polymorpha</name>
    <name type="common">Zebra mussel</name>
    <name type="synonym">Mytilus polymorpha</name>
    <dbReference type="NCBI Taxonomy" id="45954"/>
    <lineage>
        <taxon>Eukaryota</taxon>
        <taxon>Metazoa</taxon>
        <taxon>Spiralia</taxon>
        <taxon>Lophotrochozoa</taxon>
        <taxon>Mollusca</taxon>
        <taxon>Bivalvia</taxon>
        <taxon>Autobranchia</taxon>
        <taxon>Heteroconchia</taxon>
        <taxon>Euheterodonta</taxon>
        <taxon>Imparidentia</taxon>
        <taxon>Neoheterodontei</taxon>
        <taxon>Myida</taxon>
        <taxon>Dreissenoidea</taxon>
        <taxon>Dreissenidae</taxon>
        <taxon>Dreissena</taxon>
    </lineage>
</organism>
<gene>
    <name evidence="1" type="ORF">DPMN_184464</name>
</gene>
<keyword evidence="2" id="KW-1185">Reference proteome</keyword>
<reference evidence="1" key="1">
    <citation type="journal article" date="2019" name="bioRxiv">
        <title>The Genome of the Zebra Mussel, Dreissena polymorpha: A Resource for Invasive Species Research.</title>
        <authorList>
            <person name="McCartney M.A."/>
            <person name="Auch B."/>
            <person name="Kono T."/>
            <person name="Mallez S."/>
            <person name="Zhang Y."/>
            <person name="Obille A."/>
            <person name="Becker A."/>
            <person name="Abrahante J.E."/>
            <person name="Garbe J."/>
            <person name="Badalamenti J.P."/>
            <person name="Herman A."/>
            <person name="Mangelson H."/>
            <person name="Liachko I."/>
            <person name="Sullivan S."/>
            <person name="Sone E.D."/>
            <person name="Koren S."/>
            <person name="Silverstein K.A.T."/>
            <person name="Beckman K.B."/>
            <person name="Gohl D.M."/>
        </authorList>
    </citation>
    <scope>NUCLEOTIDE SEQUENCE</scope>
    <source>
        <strain evidence="1">Duluth1</strain>
        <tissue evidence="1">Whole animal</tissue>
    </source>
</reference>
<evidence type="ECO:0000313" key="1">
    <source>
        <dbReference type="EMBL" id="KAH3749948.1"/>
    </source>
</evidence>
<reference evidence="1" key="2">
    <citation type="submission" date="2020-11" db="EMBL/GenBank/DDBJ databases">
        <authorList>
            <person name="McCartney M.A."/>
            <person name="Auch B."/>
            <person name="Kono T."/>
            <person name="Mallez S."/>
            <person name="Becker A."/>
            <person name="Gohl D.M."/>
            <person name="Silverstein K.A.T."/>
            <person name="Koren S."/>
            <person name="Bechman K.B."/>
            <person name="Herman A."/>
            <person name="Abrahante J.E."/>
            <person name="Garbe J."/>
        </authorList>
    </citation>
    <scope>NUCLEOTIDE SEQUENCE</scope>
    <source>
        <strain evidence="1">Duluth1</strain>
        <tissue evidence="1">Whole animal</tissue>
    </source>
</reference>
<dbReference type="AlphaFoldDB" id="A0A9D4I7E9"/>